<dbReference type="Gene3D" id="1.20.1740.10">
    <property type="entry name" value="Amino acid/polyamine transporter I"/>
    <property type="match status" value="1"/>
</dbReference>
<dbReference type="EMBL" id="JADGJD010001393">
    <property type="protein sequence ID" value="KAJ3042830.1"/>
    <property type="molecule type" value="Genomic_DNA"/>
</dbReference>
<evidence type="ECO:0000259" key="8">
    <source>
        <dbReference type="Pfam" id="PF00324"/>
    </source>
</evidence>
<evidence type="ECO:0000313" key="9">
    <source>
        <dbReference type="EMBL" id="KAJ3042830.1"/>
    </source>
</evidence>
<feature type="non-terminal residue" evidence="9">
    <location>
        <position position="315"/>
    </location>
</feature>
<organism evidence="9 10">
    <name type="scientific">Rhizophlyctis rosea</name>
    <dbReference type="NCBI Taxonomy" id="64517"/>
    <lineage>
        <taxon>Eukaryota</taxon>
        <taxon>Fungi</taxon>
        <taxon>Fungi incertae sedis</taxon>
        <taxon>Chytridiomycota</taxon>
        <taxon>Chytridiomycota incertae sedis</taxon>
        <taxon>Chytridiomycetes</taxon>
        <taxon>Rhizophlyctidales</taxon>
        <taxon>Rhizophlyctidaceae</taxon>
        <taxon>Rhizophlyctis</taxon>
    </lineage>
</organism>
<keyword evidence="5 7" id="KW-1133">Transmembrane helix</keyword>
<dbReference type="Proteomes" id="UP001212841">
    <property type="component" value="Unassembled WGS sequence"/>
</dbReference>
<gene>
    <name evidence="9" type="ORF">HK097_001898</name>
</gene>
<feature type="domain" description="Amino acid permease/ SLC12A" evidence="8">
    <location>
        <begin position="1"/>
        <end position="307"/>
    </location>
</feature>
<comment type="caution">
    <text evidence="9">The sequence shown here is derived from an EMBL/GenBank/DDBJ whole genome shotgun (WGS) entry which is preliminary data.</text>
</comment>
<dbReference type="PANTHER" id="PTHR43341">
    <property type="entry name" value="AMINO ACID PERMEASE"/>
    <property type="match status" value="1"/>
</dbReference>
<reference evidence="9" key="1">
    <citation type="submission" date="2020-05" db="EMBL/GenBank/DDBJ databases">
        <title>Phylogenomic resolution of chytrid fungi.</title>
        <authorList>
            <person name="Stajich J.E."/>
            <person name="Amses K."/>
            <person name="Simmons R."/>
            <person name="Seto K."/>
            <person name="Myers J."/>
            <person name="Bonds A."/>
            <person name="Quandt C.A."/>
            <person name="Barry K."/>
            <person name="Liu P."/>
            <person name="Grigoriev I."/>
            <person name="Longcore J.E."/>
            <person name="James T.Y."/>
        </authorList>
    </citation>
    <scope>NUCLEOTIDE SEQUENCE</scope>
    <source>
        <strain evidence="9">JEL0318</strain>
    </source>
</reference>
<keyword evidence="2" id="KW-0813">Transport</keyword>
<protein>
    <recommendedName>
        <fullName evidence="8">Amino acid permease/ SLC12A domain-containing protein</fullName>
    </recommendedName>
</protein>
<dbReference type="AlphaFoldDB" id="A0AAD5S3Y8"/>
<evidence type="ECO:0000256" key="1">
    <source>
        <dbReference type="ARBA" id="ARBA00004141"/>
    </source>
</evidence>
<dbReference type="GO" id="GO:0016020">
    <property type="term" value="C:membrane"/>
    <property type="evidence" value="ECO:0007669"/>
    <property type="project" value="UniProtKB-SubCell"/>
</dbReference>
<dbReference type="InterPro" id="IPR004841">
    <property type="entry name" value="AA-permease/SLC12A_dom"/>
</dbReference>
<accession>A0AAD5S3Y8</accession>
<feature type="transmembrane region" description="Helical" evidence="7">
    <location>
        <begin position="12"/>
        <end position="32"/>
    </location>
</feature>
<evidence type="ECO:0000313" key="10">
    <source>
        <dbReference type="Proteomes" id="UP001212841"/>
    </source>
</evidence>
<feature type="transmembrane region" description="Helical" evidence="7">
    <location>
        <begin position="228"/>
        <end position="261"/>
    </location>
</feature>
<keyword evidence="6 7" id="KW-0472">Membrane</keyword>
<evidence type="ECO:0000256" key="2">
    <source>
        <dbReference type="ARBA" id="ARBA00022448"/>
    </source>
</evidence>
<feature type="transmembrane region" description="Helical" evidence="7">
    <location>
        <begin position="44"/>
        <end position="63"/>
    </location>
</feature>
<feature type="transmembrane region" description="Helical" evidence="7">
    <location>
        <begin position="83"/>
        <end position="103"/>
    </location>
</feature>
<keyword evidence="10" id="KW-1185">Reference proteome</keyword>
<dbReference type="PANTHER" id="PTHR43341:SF1">
    <property type="entry name" value="GENERAL AMINO-ACID PERMEASE GAP1"/>
    <property type="match status" value="1"/>
</dbReference>
<evidence type="ECO:0000256" key="3">
    <source>
        <dbReference type="ARBA" id="ARBA00022692"/>
    </source>
</evidence>
<evidence type="ECO:0000256" key="4">
    <source>
        <dbReference type="ARBA" id="ARBA00022970"/>
    </source>
</evidence>
<evidence type="ECO:0000256" key="5">
    <source>
        <dbReference type="ARBA" id="ARBA00022989"/>
    </source>
</evidence>
<keyword evidence="4" id="KW-0029">Amino-acid transport</keyword>
<sequence length="315" mass="33653">MSFWAPTVPSWIWSVLVLSFLLGINFFGARGFGEAEYWLAGVKVVAIVVFVGIGVAMDLGWIGGQAVGFDLWGIPGAPFKAGAVGVFDVFVVAFFSFGGTELVGITAAEVRNPRENIPRAINQTIWRILLFFISTIFIIGLLIRNDDPSLLNSATREDITIAPFTLVFTRAGFHSAAHLMNGVILSAVLSAGNSAMYAASRTLMALGRDGRAPEFLGRTNGRGVPVASLLVTAGVGTVAFLGTLFGGILTWISIVIIHIRFRMAYAAQGKSLDDLPYRTPIYPIGAFVAIVLALAVFFGQGYAALVTKEGGWKDV</sequence>
<dbReference type="GO" id="GO:0015171">
    <property type="term" value="F:amino acid transmembrane transporter activity"/>
    <property type="evidence" value="ECO:0007669"/>
    <property type="project" value="TreeGrafter"/>
</dbReference>
<evidence type="ECO:0000256" key="6">
    <source>
        <dbReference type="ARBA" id="ARBA00023136"/>
    </source>
</evidence>
<dbReference type="Pfam" id="PF00324">
    <property type="entry name" value="AA_permease"/>
    <property type="match status" value="1"/>
</dbReference>
<feature type="transmembrane region" description="Helical" evidence="7">
    <location>
        <begin position="281"/>
        <end position="305"/>
    </location>
</feature>
<evidence type="ECO:0000256" key="7">
    <source>
        <dbReference type="SAM" id="Phobius"/>
    </source>
</evidence>
<comment type="subcellular location">
    <subcellularLocation>
        <location evidence="1">Membrane</location>
        <topology evidence="1">Multi-pass membrane protein</topology>
    </subcellularLocation>
</comment>
<name>A0AAD5S3Y8_9FUNG</name>
<keyword evidence="3 7" id="KW-0812">Transmembrane</keyword>
<dbReference type="InterPro" id="IPR050524">
    <property type="entry name" value="APC_YAT"/>
</dbReference>
<feature type="transmembrane region" description="Helical" evidence="7">
    <location>
        <begin position="124"/>
        <end position="143"/>
    </location>
</feature>
<proteinExistence type="predicted"/>